<organism evidence="1 2">
    <name type="scientific">Rotaria sordida</name>
    <dbReference type="NCBI Taxonomy" id="392033"/>
    <lineage>
        <taxon>Eukaryota</taxon>
        <taxon>Metazoa</taxon>
        <taxon>Spiralia</taxon>
        <taxon>Gnathifera</taxon>
        <taxon>Rotifera</taxon>
        <taxon>Eurotatoria</taxon>
        <taxon>Bdelloidea</taxon>
        <taxon>Philodinida</taxon>
        <taxon>Philodinidae</taxon>
        <taxon>Rotaria</taxon>
    </lineage>
</organism>
<evidence type="ECO:0000313" key="2">
    <source>
        <dbReference type="Proteomes" id="UP000663836"/>
    </source>
</evidence>
<name>A0A820CNH3_9BILA</name>
<evidence type="ECO:0000313" key="1">
    <source>
        <dbReference type="EMBL" id="CAF4226016.1"/>
    </source>
</evidence>
<protein>
    <submittedName>
        <fullName evidence="1">Uncharacterized protein</fullName>
    </submittedName>
</protein>
<proteinExistence type="predicted"/>
<dbReference type="AlphaFoldDB" id="A0A820CNH3"/>
<reference evidence="1" key="1">
    <citation type="submission" date="2021-02" db="EMBL/GenBank/DDBJ databases">
        <authorList>
            <person name="Nowell W R."/>
        </authorList>
    </citation>
    <scope>NUCLEOTIDE SEQUENCE</scope>
</reference>
<gene>
    <name evidence="1" type="ORF">JBS370_LOCUS37657</name>
</gene>
<comment type="caution">
    <text evidence="1">The sequence shown here is derived from an EMBL/GenBank/DDBJ whole genome shotgun (WGS) entry which is preliminary data.</text>
</comment>
<dbReference type="EMBL" id="CAJOBD010017946">
    <property type="protein sequence ID" value="CAF4226016.1"/>
    <property type="molecule type" value="Genomic_DNA"/>
</dbReference>
<sequence length="105" mass="11954">MARIEHVTRLNVIKTKVRPFDNNEPYNTTTTTNTTVPDIFRSLSSEGISIQQSTLRNSGYTTDKLKTDKLLSLDSTKSPLLSTDNKSNLTTQTTNFGHRFINWFK</sequence>
<dbReference type="Proteomes" id="UP000663836">
    <property type="component" value="Unassembled WGS sequence"/>
</dbReference>
<accession>A0A820CNH3</accession>